<evidence type="ECO:0000313" key="2">
    <source>
        <dbReference type="Proteomes" id="UP000007797"/>
    </source>
</evidence>
<keyword evidence="2" id="KW-1185">Reference proteome</keyword>
<dbReference type="AlphaFoldDB" id="F4PQG7"/>
<accession>F4PQG7</accession>
<reference evidence="2" key="1">
    <citation type="journal article" date="2011" name="Genome Res.">
        <title>Phylogeny-wide analysis of social amoeba genomes highlights ancient origins for complex intercellular communication.</title>
        <authorList>
            <person name="Heidel A.J."/>
            <person name="Lawal H.M."/>
            <person name="Felder M."/>
            <person name="Schilde C."/>
            <person name="Helps N.R."/>
            <person name="Tunggal B."/>
            <person name="Rivero F."/>
            <person name="John U."/>
            <person name="Schleicher M."/>
            <person name="Eichinger L."/>
            <person name="Platzer M."/>
            <person name="Noegel A.A."/>
            <person name="Schaap P."/>
            <person name="Gloeckner G."/>
        </authorList>
    </citation>
    <scope>NUCLEOTIDE SEQUENCE [LARGE SCALE GENOMIC DNA]</scope>
    <source>
        <strain evidence="2">SH3</strain>
    </source>
</reference>
<protein>
    <submittedName>
        <fullName evidence="1">Uncharacterized protein</fullName>
    </submittedName>
</protein>
<evidence type="ECO:0000313" key="1">
    <source>
        <dbReference type="EMBL" id="EGG22630.1"/>
    </source>
</evidence>
<organism evidence="1 2">
    <name type="scientific">Cavenderia fasciculata</name>
    <name type="common">Slime mold</name>
    <name type="synonym">Dictyostelium fasciculatum</name>
    <dbReference type="NCBI Taxonomy" id="261658"/>
    <lineage>
        <taxon>Eukaryota</taxon>
        <taxon>Amoebozoa</taxon>
        <taxon>Evosea</taxon>
        <taxon>Eumycetozoa</taxon>
        <taxon>Dictyostelia</taxon>
        <taxon>Acytosteliales</taxon>
        <taxon>Cavenderiaceae</taxon>
        <taxon>Cavenderia</taxon>
    </lineage>
</organism>
<dbReference type="EMBL" id="GL883009">
    <property type="protein sequence ID" value="EGG22630.1"/>
    <property type="molecule type" value="Genomic_DNA"/>
</dbReference>
<dbReference type="KEGG" id="dfa:DFA_04760"/>
<dbReference type="GeneID" id="14874389"/>
<dbReference type="Proteomes" id="UP000007797">
    <property type="component" value="Unassembled WGS sequence"/>
</dbReference>
<sequence>MRGDVDASQYSEADRDNECMCDHDGYHDVWFKTPVQAFKEFGDPEELEKMSEDF</sequence>
<proteinExistence type="predicted"/>
<name>F4PQG7_CACFS</name>
<gene>
    <name evidence="1" type="ORF">DFA_04760</name>
</gene>
<dbReference type="RefSeq" id="XP_004360481.1">
    <property type="nucleotide sequence ID" value="XM_004360424.1"/>
</dbReference>